<feature type="chain" id="PRO_5005202471" description="Secreted protein" evidence="1">
    <location>
        <begin position="19"/>
        <end position="126"/>
    </location>
</feature>
<evidence type="ECO:0000313" key="2">
    <source>
        <dbReference type="EMBL" id="KLO20547.1"/>
    </source>
</evidence>
<name>A0A0H2S8I3_9AGAM</name>
<dbReference type="EMBL" id="KQ085882">
    <property type="protein sequence ID" value="KLO20547.1"/>
    <property type="molecule type" value="Genomic_DNA"/>
</dbReference>
<sequence>MGPKTFVTLLALFETTCTVCKIGKNPQRPCKASTHIGLSLPRCNGLSTAWRSPAGHPMGVPVSSLSSAVSRPFDSSKGKYNLSHPTFVARPFRAAQQNSARLQQSVFSQYKICDIPRCGLPITLVR</sequence>
<accession>A0A0H2S8I3</accession>
<dbReference type="AlphaFoldDB" id="A0A0H2S8I3"/>
<feature type="signal peptide" evidence="1">
    <location>
        <begin position="1"/>
        <end position="18"/>
    </location>
</feature>
<evidence type="ECO:0008006" key="4">
    <source>
        <dbReference type="Google" id="ProtNLM"/>
    </source>
</evidence>
<proteinExistence type="predicted"/>
<keyword evidence="3" id="KW-1185">Reference proteome</keyword>
<reference evidence="2 3" key="1">
    <citation type="submission" date="2015-04" db="EMBL/GenBank/DDBJ databases">
        <title>Complete genome sequence of Schizopora paradoxa KUC8140, a cosmopolitan wood degrader in East Asia.</title>
        <authorList>
            <consortium name="DOE Joint Genome Institute"/>
            <person name="Min B."/>
            <person name="Park H."/>
            <person name="Jang Y."/>
            <person name="Kim J.-J."/>
            <person name="Kim K.H."/>
            <person name="Pangilinan J."/>
            <person name="Lipzen A."/>
            <person name="Riley R."/>
            <person name="Grigoriev I.V."/>
            <person name="Spatafora J.W."/>
            <person name="Choi I.-G."/>
        </authorList>
    </citation>
    <scope>NUCLEOTIDE SEQUENCE [LARGE SCALE GENOMIC DNA]</scope>
    <source>
        <strain evidence="2 3">KUC8140</strain>
    </source>
</reference>
<protein>
    <recommendedName>
        <fullName evidence="4">Secreted protein</fullName>
    </recommendedName>
</protein>
<evidence type="ECO:0000313" key="3">
    <source>
        <dbReference type="Proteomes" id="UP000053477"/>
    </source>
</evidence>
<gene>
    <name evidence="2" type="ORF">SCHPADRAFT_11673</name>
</gene>
<evidence type="ECO:0000256" key="1">
    <source>
        <dbReference type="SAM" id="SignalP"/>
    </source>
</evidence>
<keyword evidence="1" id="KW-0732">Signal</keyword>
<dbReference type="Proteomes" id="UP000053477">
    <property type="component" value="Unassembled WGS sequence"/>
</dbReference>
<organism evidence="2 3">
    <name type="scientific">Schizopora paradoxa</name>
    <dbReference type="NCBI Taxonomy" id="27342"/>
    <lineage>
        <taxon>Eukaryota</taxon>
        <taxon>Fungi</taxon>
        <taxon>Dikarya</taxon>
        <taxon>Basidiomycota</taxon>
        <taxon>Agaricomycotina</taxon>
        <taxon>Agaricomycetes</taxon>
        <taxon>Hymenochaetales</taxon>
        <taxon>Schizoporaceae</taxon>
        <taxon>Schizopora</taxon>
    </lineage>
</organism>
<dbReference type="InParanoid" id="A0A0H2S8I3"/>